<keyword evidence="2" id="KW-1185">Reference proteome</keyword>
<organism evidence="1 2">
    <name type="scientific">Naegleria lovaniensis</name>
    <name type="common">Amoeba</name>
    <dbReference type="NCBI Taxonomy" id="51637"/>
    <lineage>
        <taxon>Eukaryota</taxon>
        <taxon>Discoba</taxon>
        <taxon>Heterolobosea</taxon>
        <taxon>Tetramitia</taxon>
        <taxon>Eutetramitia</taxon>
        <taxon>Vahlkampfiidae</taxon>
        <taxon>Naegleria</taxon>
    </lineage>
</organism>
<comment type="caution">
    <text evidence="1">The sequence shown here is derived from an EMBL/GenBank/DDBJ whole genome shotgun (WGS) entry which is preliminary data.</text>
</comment>
<proteinExistence type="predicted"/>
<name>A0AA88H8T2_NAELO</name>
<dbReference type="AlphaFoldDB" id="A0AA88H8T2"/>
<dbReference type="EMBL" id="PYSW02000001">
    <property type="protein sequence ID" value="KAG2394196.1"/>
    <property type="molecule type" value="Genomic_DNA"/>
</dbReference>
<dbReference type="RefSeq" id="XP_044556090.1">
    <property type="nucleotide sequence ID" value="XM_044693546.1"/>
</dbReference>
<evidence type="ECO:0000313" key="2">
    <source>
        <dbReference type="Proteomes" id="UP000816034"/>
    </source>
</evidence>
<dbReference type="GeneID" id="68096415"/>
<accession>A0AA88H8T2</accession>
<sequence>MTRKKQNSATSSSLSQPPCEFIAILESFGIKTRVEYEFLNSDHVANFQNFAMQRTLPSREDFFLAEHCNPDRTQLAICFTCESSQSCSISSGKRLDTITIRVQAFYKDFIEDIKQLPTSPYEILNSLVSIVDVDHDRKHVYIQVKRNMPESLKSCLKSRHLSKKSSTKTTNETEYWEFEDGTQRPQNAYYMMGRVDNKSCFLMNLDKYYYHKFEDDEHFKHFKSINDMYRASTLYNKCDKMTKHGKRTGQAKGSNVKRVFFSTYFVSGAKDSYNNYIFKHTIIRSWSNDPNNEANLGNGISTSQHIYRHYMGKVDFGLYEMELKSWSTFKAHRLIHCLEPEIIHIVTTL</sequence>
<reference evidence="1 2" key="1">
    <citation type="journal article" date="2018" name="BMC Genomics">
        <title>The genome of Naegleria lovaniensis, the basis for a comparative approach to unravel pathogenicity factors of the human pathogenic amoeba N. fowleri.</title>
        <authorList>
            <person name="Liechti N."/>
            <person name="Schurch N."/>
            <person name="Bruggmann R."/>
            <person name="Wittwer M."/>
        </authorList>
    </citation>
    <scope>NUCLEOTIDE SEQUENCE [LARGE SCALE GENOMIC DNA]</scope>
    <source>
        <strain evidence="1 2">ATCC 30569</strain>
    </source>
</reference>
<dbReference type="Proteomes" id="UP000816034">
    <property type="component" value="Unassembled WGS sequence"/>
</dbReference>
<gene>
    <name evidence="1" type="ORF">C9374_003960</name>
</gene>
<protein>
    <submittedName>
        <fullName evidence="1">Uncharacterized protein</fullName>
    </submittedName>
</protein>
<evidence type="ECO:0000313" key="1">
    <source>
        <dbReference type="EMBL" id="KAG2394196.1"/>
    </source>
</evidence>